<proteinExistence type="predicted"/>
<reference evidence="1 2" key="1">
    <citation type="journal article" date="2012" name="BMC Genomics">
        <title>Genome-guided analysis of physiological and morphological traits of the fermentative acetate oxidizer Thermacetogenium phaeum.</title>
        <authorList>
            <person name="Oehler D."/>
            <person name="Poehlein A."/>
            <person name="Leimbach A."/>
            <person name="Muller N."/>
            <person name="Daniel R."/>
            <person name="Gottschalk G."/>
            <person name="Schink B."/>
        </authorList>
    </citation>
    <scope>NUCLEOTIDE SEQUENCE [LARGE SCALE GENOMIC DNA]</scope>
    <source>
        <strain evidence="2">ATCC BAA-254 / DSM 26808 / PB</strain>
    </source>
</reference>
<sequence length="47" mass="5343">MLTFLHLSLGKYAGRENCWLKIILSSIPLNRILLVTGYFQFFAGLIA</sequence>
<dbReference type="STRING" id="1089553.Tph_c09890"/>
<evidence type="ECO:0000313" key="2">
    <source>
        <dbReference type="Proteomes" id="UP000000467"/>
    </source>
</evidence>
<dbReference type="AlphaFoldDB" id="K4LGL1"/>
<dbReference type="Proteomes" id="UP000000467">
    <property type="component" value="Chromosome"/>
</dbReference>
<dbReference type="EMBL" id="CP003732">
    <property type="protein sequence ID" value="AFV11212.1"/>
    <property type="molecule type" value="Genomic_DNA"/>
</dbReference>
<dbReference type="HOGENOM" id="CLU_3174250_0_0_9"/>
<dbReference type="KEGG" id="tpz:Tph_c09890"/>
<protein>
    <submittedName>
        <fullName evidence="1">Uncharacterized protein</fullName>
    </submittedName>
</protein>
<name>K4LGL1_THEPS</name>
<keyword evidence="2" id="KW-1185">Reference proteome</keyword>
<accession>K4LGL1</accession>
<gene>
    <name evidence="1" type="ordered locus">Tph_c09890</name>
</gene>
<evidence type="ECO:0000313" key="1">
    <source>
        <dbReference type="EMBL" id="AFV11212.1"/>
    </source>
</evidence>
<organism evidence="1 2">
    <name type="scientific">Thermacetogenium phaeum (strain ATCC BAA-254 / DSM 26808 / PB)</name>
    <dbReference type="NCBI Taxonomy" id="1089553"/>
    <lineage>
        <taxon>Bacteria</taxon>
        <taxon>Bacillati</taxon>
        <taxon>Bacillota</taxon>
        <taxon>Clostridia</taxon>
        <taxon>Thermoanaerobacterales</taxon>
        <taxon>Thermoanaerobacteraceae</taxon>
        <taxon>Thermacetogenium</taxon>
    </lineage>
</organism>